<keyword evidence="2" id="KW-0238">DNA-binding</keyword>
<dbReference type="InterPro" id="IPR009057">
    <property type="entry name" value="Homeodomain-like_sf"/>
</dbReference>
<dbReference type="PANTHER" id="PTHR47893:SF1">
    <property type="entry name" value="REGULATORY PROTEIN PCHR"/>
    <property type="match status" value="1"/>
</dbReference>
<reference evidence="5 6" key="1">
    <citation type="submission" date="2018-07" db="EMBL/GenBank/DDBJ databases">
        <title>Genomic Encyclopedia of Type Strains, Phase IV (KMG-IV): sequencing the most valuable type-strain genomes for metagenomic binning, comparative biology and taxonomic classification.</title>
        <authorList>
            <person name="Goeker M."/>
        </authorList>
    </citation>
    <scope>NUCLEOTIDE SEQUENCE [LARGE SCALE GENOMIC DNA]</scope>
    <source>
        <strain evidence="5 6">DSM 27016</strain>
    </source>
</reference>
<keyword evidence="6" id="KW-1185">Reference proteome</keyword>
<dbReference type="GO" id="GO:0003700">
    <property type="term" value="F:DNA-binding transcription factor activity"/>
    <property type="evidence" value="ECO:0007669"/>
    <property type="project" value="InterPro"/>
</dbReference>
<evidence type="ECO:0000256" key="3">
    <source>
        <dbReference type="ARBA" id="ARBA00023163"/>
    </source>
</evidence>
<gene>
    <name evidence="5" type="ORF">DFR58_101144</name>
</gene>
<name>A0A369BHA6_9FIRM</name>
<keyword evidence="1" id="KW-0805">Transcription regulation</keyword>
<dbReference type="PRINTS" id="PR00032">
    <property type="entry name" value="HTHARAC"/>
</dbReference>
<accession>A0A369BHA6</accession>
<dbReference type="SUPFAM" id="SSF46689">
    <property type="entry name" value="Homeodomain-like"/>
    <property type="match status" value="1"/>
</dbReference>
<dbReference type="Pfam" id="PF12833">
    <property type="entry name" value="HTH_18"/>
    <property type="match status" value="1"/>
</dbReference>
<dbReference type="SMART" id="SM00342">
    <property type="entry name" value="HTH_ARAC"/>
    <property type="match status" value="1"/>
</dbReference>
<organism evidence="5 6">
    <name type="scientific">Anaerobacterium chartisolvens</name>
    <dbReference type="NCBI Taxonomy" id="1297424"/>
    <lineage>
        <taxon>Bacteria</taxon>
        <taxon>Bacillati</taxon>
        <taxon>Bacillota</taxon>
        <taxon>Clostridia</taxon>
        <taxon>Eubacteriales</taxon>
        <taxon>Oscillospiraceae</taxon>
        <taxon>Anaerobacterium</taxon>
    </lineage>
</organism>
<keyword evidence="3" id="KW-0804">Transcription</keyword>
<dbReference type="InterPro" id="IPR020449">
    <property type="entry name" value="Tscrpt_reg_AraC-type_HTH"/>
</dbReference>
<evidence type="ECO:0000256" key="1">
    <source>
        <dbReference type="ARBA" id="ARBA00023015"/>
    </source>
</evidence>
<comment type="caution">
    <text evidence="5">The sequence shown here is derived from an EMBL/GenBank/DDBJ whole genome shotgun (WGS) entry which is preliminary data.</text>
</comment>
<evidence type="ECO:0000313" key="5">
    <source>
        <dbReference type="EMBL" id="RCX20942.1"/>
    </source>
</evidence>
<evidence type="ECO:0000313" key="6">
    <source>
        <dbReference type="Proteomes" id="UP000253034"/>
    </source>
</evidence>
<dbReference type="Proteomes" id="UP000253034">
    <property type="component" value="Unassembled WGS sequence"/>
</dbReference>
<sequence>MVFEEQEMGRNVNVLCTNDNCSVMQVRDKSGEGVMTAYDVFAGVYVIFNDFHMQHCVSEFNPNQEMLCIDHCREGRIEWELDNYKYIYFESGDMQINTRTCHKYDFSFPMRHYHGITIGFLMDEAEQSLKNVMEGISVDLHKLKKKFCPENRPFIMRAGKRIHHVFSELYEVPKHLDHIKMSYFRIKVLELLLFLESIETPNVCEERRYFYKSQVRKIKEIAELITDNLESHYTLEELSRRFNFPLTSMKLCFKGVYGTSIYAFIKDYRMNKAAVLLKQSSKTVAEIAGAVGYENPGKFASAFHSVIGMTPSEFRKYGVRMDYLAHS</sequence>
<dbReference type="InterPro" id="IPR018060">
    <property type="entry name" value="HTH_AraC"/>
</dbReference>
<dbReference type="PROSITE" id="PS01124">
    <property type="entry name" value="HTH_ARAC_FAMILY_2"/>
    <property type="match status" value="1"/>
</dbReference>
<dbReference type="RefSeq" id="WP_242987346.1">
    <property type="nucleotide sequence ID" value="NZ_QPJT01000001.1"/>
</dbReference>
<dbReference type="PANTHER" id="PTHR47893">
    <property type="entry name" value="REGULATORY PROTEIN PCHR"/>
    <property type="match status" value="1"/>
</dbReference>
<dbReference type="EMBL" id="QPJT01000001">
    <property type="protein sequence ID" value="RCX20942.1"/>
    <property type="molecule type" value="Genomic_DNA"/>
</dbReference>
<dbReference type="GO" id="GO:0043565">
    <property type="term" value="F:sequence-specific DNA binding"/>
    <property type="evidence" value="ECO:0007669"/>
    <property type="project" value="InterPro"/>
</dbReference>
<proteinExistence type="predicted"/>
<dbReference type="InterPro" id="IPR053142">
    <property type="entry name" value="PchR_regulatory_protein"/>
</dbReference>
<dbReference type="AlphaFoldDB" id="A0A369BHA6"/>
<dbReference type="Gene3D" id="1.10.10.60">
    <property type="entry name" value="Homeodomain-like"/>
    <property type="match status" value="1"/>
</dbReference>
<protein>
    <submittedName>
        <fullName evidence="5">AraC family transcriptional regulator</fullName>
    </submittedName>
</protein>
<evidence type="ECO:0000259" key="4">
    <source>
        <dbReference type="PROSITE" id="PS01124"/>
    </source>
</evidence>
<evidence type="ECO:0000256" key="2">
    <source>
        <dbReference type="ARBA" id="ARBA00023125"/>
    </source>
</evidence>
<feature type="domain" description="HTH araC/xylS-type" evidence="4">
    <location>
        <begin position="219"/>
        <end position="317"/>
    </location>
</feature>